<comment type="subcellular location">
    <subcellularLocation>
        <location evidence="1">Periplasm</location>
    </subcellularLocation>
    <subcellularLocation>
        <location evidence="2">Secreted</location>
    </subcellularLocation>
</comment>
<dbReference type="Proteomes" id="UP000295136">
    <property type="component" value="Unassembled WGS sequence"/>
</dbReference>
<evidence type="ECO:0000259" key="10">
    <source>
        <dbReference type="Pfam" id="PF24517"/>
    </source>
</evidence>
<feature type="domain" description="Heparin-sulfate lyase N-terminal" evidence="9">
    <location>
        <begin position="282"/>
        <end position="521"/>
    </location>
</feature>
<evidence type="ECO:0000313" key="11">
    <source>
        <dbReference type="EMBL" id="TDE52777.1"/>
    </source>
</evidence>
<keyword evidence="4 7" id="KW-0732">Signal</keyword>
<dbReference type="InterPro" id="IPR055372">
    <property type="entry name" value="CBM96"/>
</dbReference>
<sequence length="928" mass="101314">MPLRRSWTRTSITLTLAAALLVPGPQAAAASLSDAEFFGKWSNGAWVTAPRIAYDREGLDEVQRAVKDGDYALAKQKLLDHFRGRPAMKAGRFSHSAWPGVLELTPDHIWTLDTGEVYITTLTVGPQETTVKADVTSSVKEGRTGFFLMSRYKDPVIARFNTREKSSGNPTLRLTLADGSVKTLRPSHDTYIWAGHPDTAYGDKYLMQVSDQGKGPFSAETRKAYLRFDLTGLPEVTKAELSLTGSADAKKDVMLYGNGETFTEAARTWSNTVQYTYSWQGDPGGFDWKRPAGADKEFLVQLPRFYFAGPLAEAYRQTDEEKHAATLIGLMTDFVKDADTYVSDGAGAYPNSLAVARRVQNWIAAYEILRTSPSLTPEANAEILKALSRSAAHLETSEQGAHNWRQTQKAALLHTAVYFPEFSRMPQWKADAVTSLERLLDESTHDDGGYWEATDGYARSYASQYVDLALFMREHGLDFSEETRAGLGRLGRFLMDQTYPNGYGPVYGDGEPRDFRSTLRRLGELLDDEELIHVGTSGASGQEPAHTSALYPDTRVAVSRSGWSPEDSYLRLNADRGNHSHTDELAITAYAYGRPLLPDMGTFTYADDPRATWLRQSTESHNTIEIDNQAQMSTAPGAITHLISNSAFDLIGAHTQASKGALHERSVLSLSSGLWLVSDRLKPSDDAQHRYEQNWHFVPEANLSLRSGQKAATTAFGDGANITVVPADPGKMSASLRDGYYAPAMYRVENAKYASYVKTTAGRTTFDTLLLPSTGAADRTVAVERIPVGSTPAHQATALDLKLGERGEAVYYKSWTTRASRSFGAYTCDGKLLYAETGATGQTIMLVDGTSVKRDGAALVTSPKPVKDLAVTIGADGTVRIDGAELEASTDPARAIAIAAPDATRVVLNGTQVPFHRDGSLIHAAAAR</sequence>
<evidence type="ECO:0000259" key="8">
    <source>
        <dbReference type="Pfam" id="PF07940"/>
    </source>
</evidence>
<dbReference type="Gene3D" id="1.50.10.100">
    <property type="entry name" value="Chondroitin AC/alginate lyase"/>
    <property type="match status" value="1"/>
</dbReference>
<accession>A0A4R5FJ98</accession>
<dbReference type="PANTHER" id="PTHR39210:SF1">
    <property type="entry name" value="HEPARIN-SULFATE LYASE"/>
    <property type="match status" value="1"/>
</dbReference>
<feature type="domain" description="Heparinase II/III-like C-terminal" evidence="8">
    <location>
        <begin position="576"/>
        <end position="744"/>
    </location>
</feature>
<feature type="domain" description="Carbohydrate-binding module family 96" evidence="10">
    <location>
        <begin position="182"/>
        <end position="275"/>
    </location>
</feature>
<dbReference type="Pfam" id="PF16889">
    <property type="entry name" value="Hepar_II_III_N"/>
    <property type="match status" value="1"/>
</dbReference>
<keyword evidence="5" id="KW-0574">Periplasm</keyword>
<dbReference type="InterPro" id="IPR031680">
    <property type="entry name" value="Hepar_II_III_N"/>
</dbReference>
<evidence type="ECO:0000256" key="1">
    <source>
        <dbReference type="ARBA" id="ARBA00004418"/>
    </source>
</evidence>
<evidence type="ECO:0000256" key="2">
    <source>
        <dbReference type="ARBA" id="ARBA00004613"/>
    </source>
</evidence>
<organism evidence="11 12">
    <name type="scientific">Nonomuraea mesophila</name>
    <dbReference type="NCBI Taxonomy" id="2530382"/>
    <lineage>
        <taxon>Bacteria</taxon>
        <taxon>Bacillati</taxon>
        <taxon>Actinomycetota</taxon>
        <taxon>Actinomycetes</taxon>
        <taxon>Streptosporangiales</taxon>
        <taxon>Streptosporangiaceae</taxon>
        <taxon>Nonomuraea</taxon>
    </lineage>
</organism>
<name>A0A4R5FJ98_9ACTN</name>
<gene>
    <name evidence="11" type="ORF">E1295_17770</name>
</gene>
<dbReference type="EMBL" id="SMLD01000041">
    <property type="protein sequence ID" value="TDE52777.1"/>
    <property type="molecule type" value="Genomic_DNA"/>
</dbReference>
<keyword evidence="6 11" id="KW-0456">Lyase</keyword>
<dbReference type="AlphaFoldDB" id="A0A4R5FJ98"/>
<evidence type="ECO:0000256" key="3">
    <source>
        <dbReference type="ARBA" id="ARBA00022525"/>
    </source>
</evidence>
<dbReference type="PANTHER" id="PTHR39210">
    <property type="entry name" value="HEPARIN-SULFATE LYASE"/>
    <property type="match status" value="1"/>
</dbReference>
<protein>
    <submittedName>
        <fullName evidence="11">Alginate lyase family protein</fullName>
    </submittedName>
</protein>
<feature type="signal peptide" evidence="7">
    <location>
        <begin position="1"/>
        <end position="29"/>
    </location>
</feature>
<evidence type="ECO:0000313" key="12">
    <source>
        <dbReference type="Proteomes" id="UP000295136"/>
    </source>
</evidence>
<dbReference type="Gene3D" id="2.70.98.70">
    <property type="match status" value="1"/>
</dbReference>
<dbReference type="GO" id="GO:0042597">
    <property type="term" value="C:periplasmic space"/>
    <property type="evidence" value="ECO:0007669"/>
    <property type="project" value="UniProtKB-SubCell"/>
</dbReference>
<keyword evidence="12" id="KW-1185">Reference proteome</keyword>
<evidence type="ECO:0000256" key="6">
    <source>
        <dbReference type="ARBA" id="ARBA00023239"/>
    </source>
</evidence>
<evidence type="ECO:0000256" key="5">
    <source>
        <dbReference type="ARBA" id="ARBA00022764"/>
    </source>
</evidence>
<feature type="chain" id="PRO_5020571093" evidence="7">
    <location>
        <begin position="30"/>
        <end position="928"/>
    </location>
</feature>
<dbReference type="InterPro" id="IPR012480">
    <property type="entry name" value="Hepar_II_III_C"/>
</dbReference>
<reference evidence="11 12" key="1">
    <citation type="submission" date="2019-03" db="EMBL/GenBank/DDBJ databases">
        <title>Draft genome sequences of novel Actinobacteria.</title>
        <authorList>
            <person name="Sahin N."/>
            <person name="Ay H."/>
            <person name="Saygin H."/>
        </authorList>
    </citation>
    <scope>NUCLEOTIDE SEQUENCE [LARGE SCALE GENOMIC DNA]</scope>
    <source>
        <strain evidence="11 12">6K102</strain>
    </source>
</reference>
<evidence type="ECO:0000256" key="4">
    <source>
        <dbReference type="ARBA" id="ARBA00022729"/>
    </source>
</evidence>
<dbReference type="GO" id="GO:0016829">
    <property type="term" value="F:lyase activity"/>
    <property type="evidence" value="ECO:0007669"/>
    <property type="project" value="UniProtKB-KW"/>
</dbReference>
<evidence type="ECO:0000259" key="9">
    <source>
        <dbReference type="Pfam" id="PF16889"/>
    </source>
</evidence>
<dbReference type="Pfam" id="PF07940">
    <property type="entry name" value="Hepar_II_III_C"/>
    <property type="match status" value="1"/>
</dbReference>
<dbReference type="Pfam" id="PF24517">
    <property type="entry name" value="CBM96"/>
    <property type="match status" value="1"/>
</dbReference>
<evidence type="ECO:0000256" key="7">
    <source>
        <dbReference type="SAM" id="SignalP"/>
    </source>
</evidence>
<dbReference type="GO" id="GO:0005576">
    <property type="term" value="C:extracellular region"/>
    <property type="evidence" value="ECO:0007669"/>
    <property type="project" value="UniProtKB-SubCell"/>
</dbReference>
<proteinExistence type="predicted"/>
<dbReference type="SUPFAM" id="SSF48230">
    <property type="entry name" value="Chondroitin AC/alginate lyase"/>
    <property type="match status" value="1"/>
</dbReference>
<dbReference type="InterPro" id="IPR008929">
    <property type="entry name" value="Chondroitin_lyas"/>
</dbReference>
<keyword evidence="3" id="KW-0964">Secreted</keyword>
<comment type="caution">
    <text evidence="11">The sequence shown here is derived from an EMBL/GenBank/DDBJ whole genome shotgun (WGS) entry which is preliminary data.</text>
</comment>
<dbReference type="NCBIfam" id="NF033679">
    <property type="entry name" value="DNRLRE_dom"/>
    <property type="match status" value="1"/>
</dbReference>
<dbReference type="RefSeq" id="WP_132631429.1">
    <property type="nucleotide sequence ID" value="NZ_SMLD01000041.1"/>
</dbReference>